<gene>
    <name evidence="1" type="ORF">BHE75_02441</name>
</gene>
<dbReference type="RefSeq" id="WP_070933996.1">
    <property type="nucleotide sequence ID" value="NZ_MIPT01000001.1"/>
</dbReference>
<evidence type="ECO:0000313" key="1">
    <source>
        <dbReference type="EMBL" id="OHT20443.1"/>
    </source>
</evidence>
<dbReference type="Proteomes" id="UP000179467">
    <property type="component" value="Unassembled WGS sequence"/>
</dbReference>
<keyword evidence="2" id="KW-1185">Reference proteome</keyword>
<protein>
    <submittedName>
        <fullName evidence="1">Uncharacterized protein</fullName>
    </submittedName>
</protein>
<evidence type="ECO:0000313" key="2">
    <source>
        <dbReference type="Proteomes" id="UP000179467"/>
    </source>
</evidence>
<organism evidence="1 2">
    <name type="scientific">Edaphosphingomonas haloaromaticamans</name>
    <dbReference type="NCBI Taxonomy" id="653954"/>
    <lineage>
        <taxon>Bacteria</taxon>
        <taxon>Pseudomonadati</taxon>
        <taxon>Pseudomonadota</taxon>
        <taxon>Alphaproteobacteria</taxon>
        <taxon>Sphingomonadales</taxon>
        <taxon>Rhizorhabdaceae</taxon>
        <taxon>Edaphosphingomonas</taxon>
    </lineage>
</organism>
<sequence>MPGETVHPIELLPHPTPMDENHRLLLFGIRRVAAHGLDDAHAAHAMLCGFGLSFRRPLVLLRALMAEASRVSSRRILVAPCCCPRMTDAEATMLAAIGVARNDAPAAHRLLAGMLGVANCLGALSSAQALAQAFEDLGKPLLGDSGN</sequence>
<reference evidence="1 2" key="1">
    <citation type="submission" date="2016-09" db="EMBL/GenBank/DDBJ databases">
        <title>Metabolic pathway, cell adaptation mechanisms and a novel monoxygenase revealed through proteogenomic-transcription analysis of a Sphingomonas haloaromaticamans strain degrading the fungicide ortho-phenylphenol.</title>
        <authorList>
            <person name="Perruchon C."/>
            <person name="Papadopoulou E.S."/>
            <person name="Rousidou C."/>
            <person name="Vasileiadis S."/>
            <person name="Tanou G."/>
            <person name="Amoutzias G."/>
            <person name="Molassiotis A."/>
            <person name="Karpouzas D.G."/>
        </authorList>
    </citation>
    <scope>NUCLEOTIDE SEQUENCE [LARGE SCALE GENOMIC DNA]</scope>
    <source>
        <strain evidence="1 2">P3</strain>
    </source>
</reference>
<comment type="caution">
    <text evidence="1">The sequence shown here is derived from an EMBL/GenBank/DDBJ whole genome shotgun (WGS) entry which is preliminary data.</text>
</comment>
<dbReference type="EMBL" id="MIPT01000001">
    <property type="protein sequence ID" value="OHT20443.1"/>
    <property type="molecule type" value="Genomic_DNA"/>
</dbReference>
<dbReference type="InterPro" id="IPR046736">
    <property type="entry name" value="DUF6628"/>
</dbReference>
<proteinExistence type="predicted"/>
<dbReference type="AlphaFoldDB" id="A0A1S1HGT5"/>
<name>A0A1S1HGT5_9SPHN</name>
<accession>A0A1S1HGT5</accession>
<dbReference type="Pfam" id="PF20333">
    <property type="entry name" value="DUF6628"/>
    <property type="match status" value="1"/>
</dbReference>